<comment type="caution">
    <text evidence="1">The sequence shown here is derived from an EMBL/GenBank/DDBJ whole genome shotgun (WGS) entry which is preliminary data.</text>
</comment>
<keyword evidence="2" id="KW-1185">Reference proteome</keyword>
<accession>A0AAD5I735</accession>
<evidence type="ECO:0000313" key="1">
    <source>
        <dbReference type="EMBL" id="KAI9154132.1"/>
    </source>
</evidence>
<sequence length="79" mass="9113">MHSKIENKLEYVPEAGVIEDRITAVDLIIHIERPSNSRSRSSSDFVSQYYQVDPQCSSFTRLCIILCEICSDMRIMETN</sequence>
<reference evidence="1" key="1">
    <citation type="journal article" date="2022" name="Plant J.">
        <title>Strategies of tolerance reflected in two North American maple genomes.</title>
        <authorList>
            <person name="McEvoy S.L."/>
            <person name="Sezen U.U."/>
            <person name="Trouern-Trend A."/>
            <person name="McMahon S.M."/>
            <person name="Schaberg P.G."/>
            <person name="Yang J."/>
            <person name="Wegrzyn J.L."/>
            <person name="Swenson N.G."/>
        </authorList>
    </citation>
    <scope>NUCLEOTIDE SEQUENCE</scope>
    <source>
        <strain evidence="1">91603</strain>
    </source>
</reference>
<dbReference type="EMBL" id="JAJSOW010000108">
    <property type="protein sequence ID" value="KAI9154132.1"/>
    <property type="molecule type" value="Genomic_DNA"/>
</dbReference>
<proteinExistence type="predicted"/>
<evidence type="ECO:0000313" key="2">
    <source>
        <dbReference type="Proteomes" id="UP001064489"/>
    </source>
</evidence>
<dbReference type="AlphaFoldDB" id="A0AAD5I735"/>
<protein>
    <submittedName>
        <fullName evidence="1">Uncharacterized protein</fullName>
    </submittedName>
</protein>
<gene>
    <name evidence="1" type="ORF">LWI28_021392</name>
</gene>
<organism evidence="1 2">
    <name type="scientific">Acer negundo</name>
    <name type="common">Box elder</name>
    <dbReference type="NCBI Taxonomy" id="4023"/>
    <lineage>
        <taxon>Eukaryota</taxon>
        <taxon>Viridiplantae</taxon>
        <taxon>Streptophyta</taxon>
        <taxon>Embryophyta</taxon>
        <taxon>Tracheophyta</taxon>
        <taxon>Spermatophyta</taxon>
        <taxon>Magnoliopsida</taxon>
        <taxon>eudicotyledons</taxon>
        <taxon>Gunneridae</taxon>
        <taxon>Pentapetalae</taxon>
        <taxon>rosids</taxon>
        <taxon>malvids</taxon>
        <taxon>Sapindales</taxon>
        <taxon>Sapindaceae</taxon>
        <taxon>Hippocastanoideae</taxon>
        <taxon>Acereae</taxon>
        <taxon>Acer</taxon>
    </lineage>
</organism>
<reference evidence="1" key="2">
    <citation type="submission" date="2023-02" db="EMBL/GenBank/DDBJ databases">
        <authorList>
            <person name="Swenson N.G."/>
            <person name="Wegrzyn J.L."/>
            <person name="Mcevoy S.L."/>
        </authorList>
    </citation>
    <scope>NUCLEOTIDE SEQUENCE</scope>
    <source>
        <strain evidence="1">91603</strain>
        <tissue evidence="1">Leaf</tissue>
    </source>
</reference>
<dbReference type="Proteomes" id="UP001064489">
    <property type="component" value="Chromosome 11"/>
</dbReference>
<name>A0AAD5I735_ACENE</name>